<evidence type="ECO:0000313" key="3">
    <source>
        <dbReference type="Proteomes" id="UP000335636"/>
    </source>
</evidence>
<name>A0A5E4C4F6_MARMO</name>
<accession>A0A5E4C4F6</accession>
<feature type="non-terminal residue" evidence="2">
    <location>
        <position position="1"/>
    </location>
</feature>
<protein>
    <recommendedName>
        <fullName evidence="1">Potassium channel voltage dependent KCNQ C-terminal domain-containing protein</fullName>
    </recommendedName>
</protein>
<reference evidence="2" key="1">
    <citation type="submission" date="2019-04" db="EMBL/GenBank/DDBJ databases">
        <authorList>
            <person name="Alioto T."/>
            <person name="Alioto T."/>
        </authorList>
    </citation>
    <scope>NUCLEOTIDE SEQUENCE [LARGE SCALE GENOMIC DNA]</scope>
</reference>
<evidence type="ECO:0000259" key="1">
    <source>
        <dbReference type="Pfam" id="PF03520"/>
    </source>
</evidence>
<dbReference type="InterPro" id="IPR013821">
    <property type="entry name" value="K_chnl_volt-dep_KCNQ_C"/>
</dbReference>
<feature type="non-terminal residue" evidence="2">
    <location>
        <position position="67"/>
    </location>
</feature>
<keyword evidence="3" id="KW-1185">Reference proteome</keyword>
<evidence type="ECO:0000313" key="2">
    <source>
        <dbReference type="EMBL" id="VTJ75921.1"/>
    </source>
</evidence>
<gene>
    <name evidence="2" type="ORF">MONAX_5E028656</name>
</gene>
<proteinExistence type="predicted"/>
<dbReference type="Pfam" id="PF03520">
    <property type="entry name" value="KCNQ_channel"/>
    <property type="match status" value="1"/>
</dbReference>
<dbReference type="AlphaFoldDB" id="A0A5E4C4F6"/>
<sequence length="67" mass="7569">QKLGLLDRVRLSNPRGSNTKGKLFTPLNVDAIEESPSKEPKPAGLNNKECFRTAFRMKAYAFWQSSQ</sequence>
<dbReference type="EMBL" id="CABDUW010000838">
    <property type="protein sequence ID" value="VTJ75921.1"/>
    <property type="molecule type" value="Genomic_DNA"/>
</dbReference>
<feature type="domain" description="Potassium channel voltage dependent KCNQ C-terminal" evidence="1">
    <location>
        <begin position="26"/>
        <end position="66"/>
    </location>
</feature>
<dbReference type="Proteomes" id="UP000335636">
    <property type="component" value="Unassembled WGS sequence"/>
</dbReference>
<comment type="caution">
    <text evidence="2">The sequence shown here is derived from an EMBL/GenBank/DDBJ whole genome shotgun (WGS) entry which is preliminary data.</text>
</comment>
<organism evidence="2 3">
    <name type="scientific">Marmota monax</name>
    <name type="common">Woodchuck</name>
    <dbReference type="NCBI Taxonomy" id="9995"/>
    <lineage>
        <taxon>Eukaryota</taxon>
        <taxon>Metazoa</taxon>
        <taxon>Chordata</taxon>
        <taxon>Craniata</taxon>
        <taxon>Vertebrata</taxon>
        <taxon>Euteleostomi</taxon>
        <taxon>Mammalia</taxon>
        <taxon>Eutheria</taxon>
        <taxon>Euarchontoglires</taxon>
        <taxon>Glires</taxon>
        <taxon>Rodentia</taxon>
        <taxon>Sciuromorpha</taxon>
        <taxon>Sciuridae</taxon>
        <taxon>Xerinae</taxon>
        <taxon>Marmotini</taxon>
        <taxon>Marmota</taxon>
    </lineage>
</organism>